<evidence type="ECO:0000256" key="1">
    <source>
        <dbReference type="SAM" id="Phobius"/>
    </source>
</evidence>
<protein>
    <submittedName>
        <fullName evidence="2">Uncharacterized protein</fullName>
    </submittedName>
</protein>
<feature type="transmembrane region" description="Helical" evidence="1">
    <location>
        <begin position="111"/>
        <end position="133"/>
    </location>
</feature>
<keyword evidence="1" id="KW-1133">Transmembrane helix</keyword>
<organism evidence="2">
    <name type="scientific">Haptolina ericina</name>
    <dbReference type="NCBI Taxonomy" id="156174"/>
    <lineage>
        <taxon>Eukaryota</taxon>
        <taxon>Haptista</taxon>
        <taxon>Haptophyta</taxon>
        <taxon>Prymnesiophyceae</taxon>
        <taxon>Prymnesiales</taxon>
        <taxon>Prymnesiaceae</taxon>
        <taxon>Haptolina</taxon>
    </lineage>
</organism>
<accession>A0A7S3AMS7</accession>
<feature type="transmembrane region" description="Helical" evidence="1">
    <location>
        <begin position="77"/>
        <end position="99"/>
    </location>
</feature>
<dbReference type="EMBL" id="HBHX01018670">
    <property type="protein sequence ID" value="CAE0109706.1"/>
    <property type="molecule type" value="Transcribed_RNA"/>
</dbReference>
<reference evidence="2" key="1">
    <citation type="submission" date="2021-01" db="EMBL/GenBank/DDBJ databases">
        <authorList>
            <person name="Corre E."/>
            <person name="Pelletier E."/>
            <person name="Niang G."/>
            <person name="Scheremetjew M."/>
            <person name="Finn R."/>
            <person name="Kale V."/>
            <person name="Holt S."/>
            <person name="Cochrane G."/>
            <person name="Meng A."/>
            <person name="Brown T."/>
            <person name="Cohen L."/>
        </authorList>
    </citation>
    <scope>NUCLEOTIDE SEQUENCE</scope>
    <source>
        <strain evidence="2">CCMP281</strain>
    </source>
</reference>
<keyword evidence="1" id="KW-0472">Membrane</keyword>
<gene>
    <name evidence="2" type="ORF">HERI1096_LOCUS10366</name>
</gene>
<proteinExistence type="predicted"/>
<evidence type="ECO:0000313" key="2">
    <source>
        <dbReference type="EMBL" id="CAE0109706.1"/>
    </source>
</evidence>
<name>A0A7S3AMS7_9EUKA</name>
<feature type="transmembrane region" description="Helical" evidence="1">
    <location>
        <begin position="182"/>
        <end position="203"/>
    </location>
</feature>
<sequence length="304" mass="33284">MKLVAHVGQQKLFGEAMGTRASVRAAVSPNSTSMRAIRFVLEQKGLTLGKMMTLCGGPDWPTSVLCGLLRLKCSQMVLGLTPMIFFVLPSVLAGAFQYYGPSWGGSWESLAAVLLQVVVVLSCVLMILALYFIEKAITQHADEIAAYPLDKEVDEYEKMVAERQKAIAAATTLPLLPTGPKLLLFGGMACLLISAYISMLGSFMSNVAWAHFEIIDHPYEVLCFTAGDDSMSAQSQLSPDNTGLRGAVLNGTVVPDCWNPHVKELGWVAYVLLIIYIVCRKCFNRWLAEQVNISEIVVERELTT</sequence>
<feature type="transmembrane region" description="Helical" evidence="1">
    <location>
        <begin position="265"/>
        <end position="283"/>
    </location>
</feature>
<dbReference type="AlphaFoldDB" id="A0A7S3AMS7"/>
<keyword evidence="1" id="KW-0812">Transmembrane</keyword>